<dbReference type="RefSeq" id="WP_117364771.1">
    <property type="nucleotide sequence ID" value="NZ_CP024047.1"/>
</dbReference>
<dbReference type="SUPFAM" id="SSF51735">
    <property type="entry name" value="NAD(P)-binding Rossmann-fold domains"/>
    <property type="match status" value="1"/>
</dbReference>
<dbReference type="InterPro" id="IPR036291">
    <property type="entry name" value="NAD(P)-bd_dom_sf"/>
</dbReference>
<dbReference type="PRINTS" id="PR01713">
    <property type="entry name" value="NUCEPIMERASE"/>
</dbReference>
<dbReference type="Gene3D" id="3.40.50.720">
    <property type="entry name" value="NAD(P)-binding Rossmann-like Domain"/>
    <property type="match status" value="1"/>
</dbReference>
<sequence length="317" mass="33642">MSPLSDKRVLVTGGAGFIGSHLARRLTPDADVVVLDSLENGDPGAVPADTTLLEADLRDTDALAEAMVGVDVVFHQAALVSVGASVSDPTTSHVTNVDGTIAVLEAARDADARAVLASSAAIYGDPETVPIPESAPKQPQSPYGLEKLTVDHYARLYHDLYGLETVALRYFNVYGPGQRGGDYSGVIDVFLEQARRNEPITVHGAGTQTRDFVHVDDVVEANCLAATTDRVGKAYNVATGDAVSVRELAELIRKVTGSDSEIVHTDPREGDVERSRADLSNVRERLGYEPSISLEEGLRELASARDAAVVDHTDGAD</sequence>
<evidence type="ECO:0000256" key="1">
    <source>
        <dbReference type="ARBA" id="ARBA00007637"/>
    </source>
</evidence>
<name>A0A346PGT7_9EURY</name>
<evidence type="ECO:0000313" key="4">
    <source>
        <dbReference type="Proteomes" id="UP000258707"/>
    </source>
</evidence>
<protein>
    <submittedName>
        <fullName evidence="3">Nucleoside-diphosphate-sugar epimerase</fullName>
    </submittedName>
</protein>
<feature type="domain" description="NAD-dependent epimerase/dehydratase" evidence="2">
    <location>
        <begin position="9"/>
        <end position="238"/>
    </location>
</feature>
<dbReference type="Proteomes" id="UP000258707">
    <property type="component" value="Chromosome"/>
</dbReference>
<dbReference type="Pfam" id="PF01370">
    <property type="entry name" value="Epimerase"/>
    <property type="match status" value="1"/>
</dbReference>
<dbReference type="PANTHER" id="PTHR43000">
    <property type="entry name" value="DTDP-D-GLUCOSE 4,6-DEHYDRATASE-RELATED"/>
    <property type="match status" value="1"/>
</dbReference>
<proteinExistence type="inferred from homology"/>
<gene>
    <name evidence="3" type="ORF">AArc1_2417</name>
</gene>
<dbReference type="KEGG" id="nan:AArc1_2417"/>
<accession>A0A346PGT7</accession>
<dbReference type="AlphaFoldDB" id="A0A346PGT7"/>
<evidence type="ECO:0000259" key="2">
    <source>
        <dbReference type="Pfam" id="PF01370"/>
    </source>
</evidence>
<dbReference type="GeneID" id="37639190"/>
<comment type="similarity">
    <text evidence="1">Belongs to the NAD(P)-dependent epimerase/dehydratase family.</text>
</comment>
<dbReference type="EMBL" id="CP024047">
    <property type="protein sequence ID" value="AXR78732.1"/>
    <property type="molecule type" value="Genomic_DNA"/>
</dbReference>
<dbReference type="Gene3D" id="3.90.25.10">
    <property type="entry name" value="UDP-galactose 4-epimerase, domain 1"/>
    <property type="match status" value="1"/>
</dbReference>
<reference evidence="4" key="1">
    <citation type="submission" date="2017-10" db="EMBL/GenBank/DDBJ databases">
        <title>Phenotypic and genomic properties of facultatively anaerobic sulfur-reducing natronoarchaea from hypersaline soda lakes.</title>
        <authorList>
            <person name="Sorokin D.Y."/>
            <person name="Kublanov I.V."/>
            <person name="Roman P."/>
            <person name="Sinninghe Damste J.S."/>
            <person name="Golyshin P.N."/>
            <person name="Rojo D."/>
            <person name="Ciordia S."/>
            <person name="Mena Md.C."/>
            <person name="Ferrer M."/>
            <person name="Messina E."/>
            <person name="Smedile F."/>
            <person name="La Spada G."/>
            <person name="La Cono V."/>
            <person name="Yakimov M.M."/>
        </authorList>
    </citation>
    <scope>NUCLEOTIDE SEQUENCE [LARGE SCALE GENOMIC DNA]</scope>
    <source>
        <strain evidence="4">AArc1</strain>
    </source>
</reference>
<organism evidence="3 4">
    <name type="scientific">Natrarchaeobaculum sulfurireducens</name>
    <dbReference type="NCBI Taxonomy" id="2044521"/>
    <lineage>
        <taxon>Archaea</taxon>
        <taxon>Methanobacteriati</taxon>
        <taxon>Methanobacteriota</taxon>
        <taxon>Stenosarchaea group</taxon>
        <taxon>Halobacteria</taxon>
        <taxon>Halobacteriales</taxon>
        <taxon>Natrialbaceae</taxon>
        <taxon>Natrarchaeobaculum</taxon>
    </lineage>
</organism>
<evidence type="ECO:0000313" key="3">
    <source>
        <dbReference type="EMBL" id="AXR78732.1"/>
    </source>
</evidence>
<dbReference type="InterPro" id="IPR001509">
    <property type="entry name" value="Epimerase_deHydtase"/>
</dbReference>